<organism evidence="10 11">
    <name type="scientific">Alicyclobacillus fodiniaquatilis</name>
    <dbReference type="NCBI Taxonomy" id="1661150"/>
    <lineage>
        <taxon>Bacteria</taxon>
        <taxon>Bacillati</taxon>
        <taxon>Bacillota</taxon>
        <taxon>Bacilli</taxon>
        <taxon>Bacillales</taxon>
        <taxon>Alicyclobacillaceae</taxon>
        <taxon>Alicyclobacillus</taxon>
    </lineage>
</organism>
<dbReference type="InterPro" id="IPR008844">
    <property type="entry name" value="Spore_GerAC-like"/>
</dbReference>
<sequence>MSFFKRLAVIKRKWILMCICASTFPFITGCWDRLEIEDRGTILGMAIDPVGGEERSEGITGPHAKSDLSGYRLTVQIAIPGRIPLGPGESSSGGVAQRPVWVVSTTGRTMDDAMNKLQQQLADKIFLGHLRIITVNQKIARSVGMRDIQDFLRRNAEIRRLCWLLVSFGDASNAMNAAPKLERVPTLYLVSTMEHAVALGKMPNIFLGNYWSQLSDKGADPVLPFVRVIGPEGDQIETEGLAVFQKDRMVGTLDPIETAEYMEIRNDQKAGYAAAYPMPGDPQHSVMLKALSRRTKIRCRMINGQPSFEAYTIIPSRIEEKTGRGSLDKVGVLDQIADEGSRILTDGQMKVVKKLQKLHTDPFGFGEIVRGQFPGYWAKELSSSHEKWVDQFTKTPFHAHVKVYIEREGMSAK</sequence>
<dbReference type="Proteomes" id="UP001597079">
    <property type="component" value="Unassembled WGS sequence"/>
</dbReference>
<evidence type="ECO:0000256" key="2">
    <source>
        <dbReference type="ARBA" id="ARBA00007886"/>
    </source>
</evidence>
<dbReference type="EMBL" id="JBHUCX010000101">
    <property type="protein sequence ID" value="MFD1678142.1"/>
    <property type="molecule type" value="Genomic_DNA"/>
</dbReference>
<evidence type="ECO:0000256" key="6">
    <source>
        <dbReference type="ARBA" id="ARBA00023139"/>
    </source>
</evidence>
<evidence type="ECO:0000256" key="1">
    <source>
        <dbReference type="ARBA" id="ARBA00004635"/>
    </source>
</evidence>
<dbReference type="InterPro" id="IPR057336">
    <property type="entry name" value="GerAC_N"/>
</dbReference>
<evidence type="ECO:0000259" key="8">
    <source>
        <dbReference type="Pfam" id="PF05504"/>
    </source>
</evidence>
<dbReference type="Pfam" id="PF05504">
    <property type="entry name" value="Spore_GerAC"/>
    <property type="match status" value="1"/>
</dbReference>
<name>A0ABW4JTB7_9BACL</name>
<evidence type="ECO:0000256" key="5">
    <source>
        <dbReference type="ARBA" id="ARBA00023136"/>
    </source>
</evidence>
<protein>
    <submittedName>
        <fullName evidence="10">Ger(X)C family spore germination protein</fullName>
    </submittedName>
</protein>
<reference evidence="11" key="1">
    <citation type="journal article" date="2019" name="Int. J. Syst. Evol. Microbiol.">
        <title>The Global Catalogue of Microorganisms (GCM) 10K type strain sequencing project: providing services to taxonomists for standard genome sequencing and annotation.</title>
        <authorList>
            <consortium name="The Broad Institute Genomics Platform"/>
            <consortium name="The Broad Institute Genome Sequencing Center for Infectious Disease"/>
            <person name="Wu L."/>
            <person name="Ma J."/>
        </authorList>
    </citation>
    <scope>NUCLEOTIDE SEQUENCE [LARGE SCALE GENOMIC DNA]</scope>
    <source>
        <strain evidence="11">CGMCC 1.12286</strain>
    </source>
</reference>
<feature type="domain" description="Spore germination protein N-terminal" evidence="9">
    <location>
        <begin position="32"/>
        <end position="227"/>
    </location>
</feature>
<dbReference type="InterPro" id="IPR046953">
    <property type="entry name" value="Spore_GerAC-like_C"/>
</dbReference>
<keyword evidence="6" id="KW-0564">Palmitate</keyword>
<keyword evidence="3" id="KW-0309">Germination</keyword>
<evidence type="ECO:0000256" key="7">
    <source>
        <dbReference type="ARBA" id="ARBA00023288"/>
    </source>
</evidence>
<comment type="caution">
    <text evidence="10">The sequence shown here is derived from an EMBL/GenBank/DDBJ whole genome shotgun (WGS) entry which is preliminary data.</text>
</comment>
<accession>A0ABW4JTB7</accession>
<evidence type="ECO:0000259" key="9">
    <source>
        <dbReference type="Pfam" id="PF25198"/>
    </source>
</evidence>
<keyword evidence="11" id="KW-1185">Reference proteome</keyword>
<dbReference type="RefSeq" id="WP_377946151.1">
    <property type="nucleotide sequence ID" value="NZ_JBHUCX010000101.1"/>
</dbReference>
<dbReference type="Gene3D" id="3.30.300.210">
    <property type="entry name" value="Nutrient germinant receptor protein C, domain 3"/>
    <property type="match status" value="1"/>
</dbReference>
<dbReference type="PANTHER" id="PTHR35789">
    <property type="entry name" value="SPORE GERMINATION PROTEIN B3"/>
    <property type="match status" value="1"/>
</dbReference>
<keyword evidence="7" id="KW-0449">Lipoprotein</keyword>
<comment type="similarity">
    <text evidence="2">Belongs to the GerABKC lipoprotein family.</text>
</comment>
<dbReference type="PANTHER" id="PTHR35789:SF1">
    <property type="entry name" value="SPORE GERMINATION PROTEIN B3"/>
    <property type="match status" value="1"/>
</dbReference>
<dbReference type="NCBIfam" id="TIGR02887">
    <property type="entry name" value="spore_ger_x_C"/>
    <property type="match status" value="1"/>
</dbReference>
<gene>
    <name evidence="10" type="ORF">ACFSB2_26085</name>
</gene>
<keyword evidence="5" id="KW-0472">Membrane</keyword>
<dbReference type="PROSITE" id="PS51257">
    <property type="entry name" value="PROKAR_LIPOPROTEIN"/>
    <property type="match status" value="1"/>
</dbReference>
<proteinExistence type="inferred from homology"/>
<dbReference type="InterPro" id="IPR038501">
    <property type="entry name" value="Spore_GerAC_C_sf"/>
</dbReference>
<evidence type="ECO:0000313" key="10">
    <source>
        <dbReference type="EMBL" id="MFD1678142.1"/>
    </source>
</evidence>
<evidence type="ECO:0000256" key="4">
    <source>
        <dbReference type="ARBA" id="ARBA00022729"/>
    </source>
</evidence>
<dbReference type="Pfam" id="PF25198">
    <property type="entry name" value="Spore_GerAC_N"/>
    <property type="match status" value="1"/>
</dbReference>
<evidence type="ECO:0000313" key="11">
    <source>
        <dbReference type="Proteomes" id="UP001597079"/>
    </source>
</evidence>
<evidence type="ECO:0000256" key="3">
    <source>
        <dbReference type="ARBA" id="ARBA00022544"/>
    </source>
</evidence>
<comment type="subcellular location">
    <subcellularLocation>
        <location evidence="1">Membrane</location>
        <topology evidence="1">Lipid-anchor</topology>
    </subcellularLocation>
</comment>
<keyword evidence="4" id="KW-0732">Signal</keyword>
<feature type="domain" description="Spore germination GerAC-like C-terminal" evidence="8">
    <location>
        <begin position="239"/>
        <end position="409"/>
    </location>
</feature>